<reference evidence="1" key="3">
    <citation type="submission" date="2025-09" db="UniProtKB">
        <authorList>
            <consortium name="Ensembl"/>
        </authorList>
    </citation>
    <scope>IDENTIFICATION</scope>
</reference>
<dbReference type="InterPro" id="IPR027985">
    <property type="entry name" value="Rab15_effector"/>
</dbReference>
<protein>
    <submittedName>
        <fullName evidence="1">Sb:cb470</fullName>
    </submittedName>
</protein>
<name>A0A8C4RUM0_ERPCA</name>
<dbReference type="Proteomes" id="UP000694620">
    <property type="component" value="Chromosome 2"/>
</dbReference>
<evidence type="ECO:0000313" key="1">
    <source>
        <dbReference type="Ensembl" id="ENSECRP00000007147.1"/>
    </source>
</evidence>
<dbReference type="GO" id="GO:0001881">
    <property type="term" value="P:receptor recycling"/>
    <property type="evidence" value="ECO:0007669"/>
    <property type="project" value="InterPro"/>
</dbReference>
<dbReference type="PANTHER" id="PTHR36682">
    <property type="entry name" value="RAB15 EFFECTOR PROTEIN"/>
    <property type="match status" value="1"/>
</dbReference>
<organism evidence="1 2">
    <name type="scientific">Erpetoichthys calabaricus</name>
    <name type="common">Rope fish</name>
    <name type="synonym">Calamoichthys calabaricus</name>
    <dbReference type="NCBI Taxonomy" id="27687"/>
    <lineage>
        <taxon>Eukaryota</taxon>
        <taxon>Metazoa</taxon>
        <taxon>Chordata</taxon>
        <taxon>Craniata</taxon>
        <taxon>Vertebrata</taxon>
        <taxon>Euteleostomi</taxon>
        <taxon>Actinopterygii</taxon>
        <taxon>Polypteriformes</taxon>
        <taxon>Polypteridae</taxon>
        <taxon>Erpetoichthys</taxon>
    </lineage>
</organism>
<dbReference type="Ensembl" id="ENSECRT00000007261.1">
    <property type="protein sequence ID" value="ENSECRP00000007147.1"/>
    <property type="gene ID" value="ENSECRG00000004763.1"/>
</dbReference>
<dbReference type="PANTHER" id="PTHR36682:SF1">
    <property type="entry name" value="RAB15 EFFECTOR PROTEIN"/>
    <property type="match status" value="1"/>
</dbReference>
<keyword evidence="2" id="KW-1185">Reference proteome</keyword>
<accession>A0A8C4RUM0</accession>
<evidence type="ECO:0000313" key="2">
    <source>
        <dbReference type="Proteomes" id="UP000694620"/>
    </source>
</evidence>
<dbReference type="AlphaFoldDB" id="A0A8C4RUM0"/>
<dbReference type="GeneTree" id="ENSGT01150000287185"/>
<reference evidence="1" key="2">
    <citation type="submission" date="2025-08" db="UniProtKB">
        <authorList>
            <consortium name="Ensembl"/>
        </authorList>
    </citation>
    <scope>IDENTIFICATION</scope>
</reference>
<proteinExistence type="predicted"/>
<sequence>MTAVVNIIKDIFNKTMKSDFCQRFADCISYASQRTREYLVFKDPENKFCVSSSLLKEIFLMTYISRSVQLQLPEMVNCTIMTQKQEILMGTDWVWAVLDDSSKDPKVQIAVHVFHMAGEENVPSDQVVPMTEAVQMAKLEASDKTKQEKIITFCSSIGKDCYTLFMFFGTNSDPVNIYGVLSNNFHVAFGKGVDINKAFIENFLKRSEPYNSPAKMLQTILHKGSRQEETVTMVVKFT</sequence>
<reference evidence="1" key="1">
    <citation type="submission" date="2021-06" db="EMBL/GenBank/DDBJ databases">
        <authorList>
            <consortium name="Wellcome Sanger Institute Data Sharing"/>
        </authorList>
    </citation>
    <scope>NUCLEOTIDE SEQUENCE [LARGE SCALE GENOMIC DNA]</scope>
</reference>
<dbReference type="Pfam" id="PF15208">
    <property type="entry name" value="Rab15_effector"/>
    <property type="match status" value="1"/>
</dbReference>